<reference evidence="6" key="1">
    <citation type="submission" date="2017-02" db="UniProtKB">
        <authorList>
            <consortium name="WormBaseParasite"/>
        </authorList>
    </citation>
    <scope>IDENTIFICATION</scope>
</reference>
<keyword evidence="5" id="KW-1185">Reference proteome</keyword>
<name>A0A0N4YRE5_NIPBR</name>
<dbReference type="InterPro" id="IPR001878">
    <property type="entry name" value="Znf_CCHC"/>
</dbReference>
<dbReference type="GO" id="GO:0008270">
    <property type="term" value="F:zinc ion binding"/>
    <property type="evidence" value="ECO:0007669"/>
    <property type="project" value="UniProtKB-KW"/>
</dbReference>
<dbReference type="Gene3D" id="2.40.70.10">
    <property type="entry name" value="Acid Proteases"/>
    <property type="match status" value="1"/>
</dbReference>
<feature type="domain" description="CCHC-type" evidence="3">
    <location>
        <begin position="167"/>
        <end position="179"/>
    </location>
</feature>
<evidence type="ECO:0000259" key="3">
    <source>
        <dbReference type="PROSITE" id="PS50158"/>
    </source>
</evidence>
<evidence type="ECO:0000313" key="5">
    <source>
        <dbReference type="Proteomes" id="UP000271162"/>
    </source>
</evidence>
<dbReference type="GO" id="GO:0019899">
    <property type="term" value="F:enzyme binding"/>
    <property type="evidence" value="ECO:0007669"/>
    <property type="project" value="UniProtKB-ARBA"/>
</dbReference>
<dbReference type="AlphaFoldDB" id="A0A0N4YRE5"/>
<dbReference type="SUPFAM" id="SSF50630">
    <property type="entry name" value="Acid proteases"/>
    <property type="match status" value="1"/>
</dbReference>
<dbReference type="EMBL" id="UYSL01024520">
    <property type="protein sequence ID" value="VDL83554.1"/>
    <property type="molecule type" value="Genomic_DNA"/>
</dbReference>
<sequence>MCDQQHDEEMLLMTPVKGTVTAVDDGECEFELENAGAPSCRPNEEIRELTEQMREMGHGKSHATSSSSGYGQDAASLAQWDPHMLIAIANRMLLRMRKMESQWSSAGTGNTILGEKVPQKTEAHKFSSGHFSTPQERNVRAPGLRTREAMTETPNSRLPEGRVAVQCYSCGKVGHLAKDFRNPGQRKVNETERHQRSSDVRQGRSFSTRVDNLVGKVTGGENLETSGKLFGPESVRIARMLEVLLDTGSEMSIMPVQVLQRARERGTDLNTYVTKIPRINAVVRNASGEIMEFVDTVCVDVVLGGESQLVPFHVGNCVDELVILGTNALELFGITLAPKKMEETADGGQMEKAQAVVKERVFIPAHSVKVVTLSAATGPGDYLFWSNSDEIEHGVCKVTGDGTAAITVWNTADEARVLHKGEVVGEWTQEKWTPTSAFDSSADLLEKGSEVTQKSDNERIEELVTILKEKSQWSPALELLIREFPDTFAVRDSELTQTNLVEHEIDTGRRHPSSVVRWGFAARFAARALVCKYTMANATSIGRVTRNDV</sequence>
<keyword evidence="1" id="KW-0862">Zinc</keyword>
<dbReference type="PROSITE" id="PS50158">
    <property type="entry name" value="ZF_CCHC"/>
    <property type="match status" value="1"/>
</dbReference>
<proteinExistence type="predicted"/>
<dbReference type="GO" id="GO:0006508">
    <property type="term" value="P:proteolysis"/>
    <property type="evidence" value="ECO:0007669"/>
    <property type="project" value="InterPro"/>
</dbReference>
<keyword evidence="1" id="KW-0479">Metal-binding</keyword>
<dbReference type="InterPro" id="IPR021109">
    <property type="entry name" value="Peptidase_aspartic_dom_sf"/>
</dbReference>
<protein>
    <submittedName>
        <fullName evidence="6">CCHC-type domain-containing protein</fullName>
    </submittedName>
</protein>
<evidence type="ECO:0000313" key="4">
    <source>
        <dbReference type="EMBL" id="VDL83554.1"/>
    </source>
</evidence>
<dbReference type="Pfam" id="PF00098">
    <property type="entry name" value="zf-CCHC"/>
    <property type="match status" value="1"/>
</dbReference>
<accession>A0A0N4YRE5</accession>
<dbReference type="STRING" id="27835.A0A0N4YRE5"/>
<dbReference type="GO" id="GO:0004190">
    <property type="term" value="F:aspartic-type endopeptidase activity"/>
    <property type="evidence" value="ECO:0007669"/>
    <property type="project" value="InterPro"/>
</dbReference>
<dbReference type="WBParaSite" id="NBR_0001981701-mRNA-1">
    <property type="protein sequence ID" value="NBR_0001981701-mRNA-1"/>
    <property type="gene ID" value="NBR_0001981701"/>
</dbReference>
<feature type="region of interest" description="Disordered" evidence="2">
    <location>
        <begin position="181"/>
        <end position="205"/>
    </location>
</feature>
<dbReference type="Proteomes" id="UP000271162">
    <property type="component" value="Unassembled WGS sequence"/>
</dbReference>
<dbReference type="GO" id="GO:0005737">
    <property type="term" value="C:cytoplasm"/>
    <property type="evidence" value="ECO:0007669"/>
    <property type="project" value="UniProtKB-ARBA"/>
</dbReference>
<evidence type="ECO:0000256" key="2">
    <source>
        <dbReference type="SAM" id="MobiDB-lite"/>
    </source>
</evidence>
<keyword evidence="1" id="KW-0863">Zinc-finger</keyword>
<dbReference type="GO" id="GO:0003676">
    <property type="term" value="F:nucleic acid binding"/>
    <property type="evidence" value="ECO:0007669"/>
    <property type="project" value="InterPro"/>
</dbReference>
<evidence type="ECO:0000313" key="6">
    <source>
        <dbReference type="WBParaSite" id="NBR_0001981701-mRNA-1"/>
    </source>
</evidence>
<evidence type="ECO:0000256" key="1">
    <source>
        <dbReference type="PROSITE-ProRule" id="PRU00047"/>
    </source>
</evidence>
<dbReference type="CDD" id="cd00303">
    <property type="entry name" value="retropepsin_like"/>
    <property type="match status" value="1"/>
</dbReference>
<dbReference type="PROSITE" id="PS00141">
    <property type="entry name" value="ASP_PROTEASE"/>
    <property type="match status" value="1"/>
</dbReference>
<dbReference type="InterPro" id="IPR001969">
    <property type="entry name" value="Aspartic_peptidase_AS"/>
</dbReference>
<feature type="region of interest" description="Disordered" evidence="2">
    <location>
        <begin position="54"/>
        <end position="73"/>
    </location>
</feature>
<dbReference type="InterPro" id="IPR036875">
    <property type="entry name" value="Znf_CCHC_sf"/>
</dbReference>
<reference evidence="4 5" key="2">
    <citation type="submission" date="2018-11" db="EMBL/GenBank/DDBJ databases">
        <authorList>
            <consortium name="Pathogen Informatics"/>
        </authorList>
    </citation>
    <scope>NUCLEOTIDE SEQUENCE [LARGE SCALE GENOMIC DNA]</scope>
</reference>
<feature type="compositionally biased region" description="Basic and acidic residues" evidence="2">
    <location>
        <begin position="181"/>
        <end position="202"/>
    </location>
</feature>
<gene>
    <name evidence="4" type="ORF">NBR_LOCUS19818</name>
</gene>
<dbReference type="SUPFAM" id="SSF57756">
    <property type="entry name" value="Retrovirus zinc finger-like domains"/>
    <property type="match status" value="1"/>
</dbReference>
<organism evidence="6">
    <name type="scientific">Nippostrongylus brasiliensis</name>
    <name type="common">Rat hookworm</name>
    <dbReference type="NCBI Taxonomy" id="27835"/>
    <lineage>
        <taxon>Eukaryota</taxon>
        <taxon>Metazoa</taxon>
        <taxon>Ecdysozoa</taxon>
        <taxon>Nematoda</taxon>
        <taxon>Chromadorea</taxon>
        <taxon>Rhabditida</taxon>
        <taxon>Rhabditina</taxon>
        <taxon>Rhabditomorpha</taxon>
        <taxon>Strongyloidea</taxon>
        <taxon>Heligmosomidae</taxon>
        <taxon>Nippostrongylus</taxon>
    </lineage>
</organism>